<proteinExistence type="inferred from homology"/>
<comment type="caution">
    <text evidence="8">The sequence shown here is derived from an EMBL/GenBank/DDBJ whole genome shotgun (WGS) entry which is preliminary data.</text>
</comment>
<feature type="transmembrane region" description="Helical" evidence="6">
    <location>
        <begin position="16"/>
        <end position="37"/>
    </location>
</feature>
<comment type="subcellular location">
    <subcellularLocation>
        <location evidence="1">Membrane</location>
        <topology evidence="1">Multi-pass membrane protein</topology>
    </subcellularLocation>
</comment>
<dbReference type="InterPro" id="IPR051401">
    <property type="entry name" value="GtrA_CellWall_Glycosyl"/>
</dbReference>
<protein>
    <submittedName>
        <fullName evidence="8">GtrA family protein</fullName>
    </submittedName>
</protein>
<dbReference type="AlphaFoldDB" id="A0A7X2TMC3"/>
<evidence type="ECO:0000256" key="2">
    <source>
        <dbReference type="ARBA" id="ARBA00009399"/>
    </source>
</evidence>
<accession>A0A7X2TMC3</accession>
<name>A0A7X2TMC3_9FIRM</name>
<dbReference type="EMBL" id="VUMS01000018">
    <property type="protein sequence ID" value="MST67132.1"/>
    <property type="molecule type" value="Genomic_DNA"/>
</dbReference>
<keyword evidence="4 6" id="KW-1133">Transmembrane helix</keyword>
<reference evidence="8 9" key="1">
    <citation type="submission" date="2019-08" db="EMBL/GenBank/DDBJ databases">
        <title>In-depth cultivation of the pig gut microbiome towards novel bacterial diversity and tailored functional studies.</title>
        <authorList>
            <person name="Wylensek D."/>
            <person name="Hitch T.C.A."/>
            <person name="Clavel T."/>
        </authorList>
    </citation>
    <scope>NUCLEOTIDE SEQUENCE [LARGE SCALE GENOMIC DNA]</scope>
    <source>
        <strain evidence="8 9">BSM-380-WT-5A</strain>
    </source>
</reference>
<dbReference type="GO" id="GO:0000271">
    <property type="term" value="P:polysaccharide biosynthetic process"/>
    <property type="evidence" value="ECO:0007669"/>
    <property type="project" value="InterPro"/>
</dbReference>
<evidence type="ECO:0000259" key="7">
    <source>
        <dbReference type="Pfam" id="PF04138"/>
    </source>
</evidence>
<dbReference type="GO" id="GO:0005886">
    <property type="term" value="C:plasma membrane"/>
    <property type="evidence" value="ECO:0007669"/>
    <property type="project" value="TreeGrafter"/>
</dbReference>
<evidence type="ECO:0000256" key="5">
    <source>
        <dbReference type="ARBA" id="ARBA00023136"/>
    </source>
</evidence>
<dbReference type="Proteomes" id="UP000440513">
    <property type="component" value="Unassembled WGS sequence"/>
</dbReference>
<organism evidence="8 9">
    <name type="scientific">Oliverpabstia intestinalis</name>
    <dbReference type="NCBI Taxonomy" id="2606633"/>
    <lineage>
        <taxon>Bacteria</taxon>
        <taxon>Bacillati</taxon>
        <taxon>Bacillota</taxon>
        <taxon>Clostridia</taxon>
        <taxon>Lachnospirales</taxon>
        <taxon>Lachnospiraceae</taxon>
        <taxon>Oliverpabstia</taxon>
    </lineage>
</organism>
<gene>
    <name evidence="8" type="ORF">FYJ57_10475</name>
</gene>
<feature type="transmembrane region" description="Helical" evidence="6">
    <location>
        <begin position="83"/>
        <end position="107"/>
    </location>
</feature>
<dbReference type="PANTHER" id="PTHR38459:SF5">
    <property type="entry name" value="CELL WALL TEICHOIC ACID GLYCOSYLATION PROTEIN GTCA"/>
    <property type="match status" value="1"/>
</dbReference>
<dbReference type="InterPro" id="IPR007267">
    <property type="entry name" value="GtrA_DPMS_TM"/>
</dbReference>
<keyword evidence="9" id="KW-1185">Reference proteome</keyword>
<feature type="transmembrane region" description="Helical" evidence="6">
    <location>
        <begin position="113"/>
        <end position="135"/>
    </location>
</feature>
<dbReference type="PANTHER" id="PTHR38459">
    <property type="entry name" value="PROPHAGE BACTOPRENOL-LINKED GLUCOSE TRANSLOCASE HOMOLOG"/>
    <property type="match status" value="1"/>
</dbReference>
<feature type="transmembrane region" description="Helical" evidence="6">
    <location>
        <begin position="43"/>
        <end position="62"/>
    </location>
</feature>
<evidence type="ECO:0000313" key="8">
    <source>
        <dbReference type="EMBL" id="MST67132.1"/>
    </source>
</evidence>
<sequence>MEKMNIEKLWDKYKDIIPYGVFGVLTTLVNIVSYWIFAHPFGLSVMVSTVLAWILSVLFAYLTNRKWVFHSEASTREEIGKEIVSFFSCRLATGILDWACMFIFADLCGFNDVLIKCAANVLVIILNYVTSKLVIFRHKG</sequence>
<evidence type="ECO:0000256" key="1">
    <source>
        <dbReference type="ARBA" id="ARBA00004141"/>
    </source>
</evidence>
<evidence type="ECO:0000256" key="6">
    <source>
        <dbReference type="SAM" id="Phobius"/>
    </source>
</evidence>
<keyword evidence="5 6" id="KW-0472">Membrane</keyword>
<keyword evidence="3 6" id="KW-0812">Transmembrane</keyword>
<dbReference type="Pfam" id="PF04138">
    <property type="entry name" value="GtrA_DPMS_TM"/>
    <property type="match status" value="1"/>
</dbReference>
<evidence type="ECO:0000256" key="3">
    <source>
        <dbReference type="ARBA" id="ARBA00022692"/>
    </source>
</evidence>
<evidence type="ECO:0000313" key="9">
    <source>
        <dbReference type="Proteomes" id="UP000440513"/>
    </source>
</evidence>
<comment type="similarity">
    <text evidence="2">Belongs to the GtrA family.</text>
</comment>
<evidence type="ECO:0000256" key="4">
    <source>
        <dbReference type="ARBA" id="ARBA00022989"/>
    </source>
</evidence>
<feature type="domain" description="GtrA/DPMS transmembrane" evidence="7">
    <location>
        <begin position="19"/>
        <end position="136"/>
    </location>
</feature>